<accession>A0A7J5TXI6</accession>
<dbReference type="Proteomes" id="UP000488299">
    <property type="component" value="Unassembled WGS sequence"/>
</dbReference>
<dbReference type="AlphaFoldDB" id="A0A7J5TXI6"/>
<protein>
    <submittedName>
        <fullName evidence="1">Uncharacterized protein</fullName>
    </submittedName>
</protein>
<comment type="caution">
    <text evidence="1">The sequence shown here is derived from an EMBL/GenBank/DDBJ whole genome shotgun (WGS) entry which is preliminary data.</text>
</comment>
<dbReference type="RefSeq" id="WP_152126082.1">
    <property type="nucleotide sequence ID" value="NZ_WELI01000009.1"/>
</dbReference>
<proteinExistence type="predicted"/>
<organism evidence="1 2">
    <name type="scientific">Rudanella paleaurantiibacter</name>
    <dbReference type="NCBI Taxonomy" id="2614655"/>
    <lineage>
        <taxon>Bacteria</taxon>
        <taxon>Pseudomonadati</taxon>
        <taxon>Bacteroidota</taxon>
        <taxon>Cytophagia</taxon>
        <taxon>Cytophagales</taxon>
        <taxon>Cytophagaceae</taxon>
        <taxon>Rudanella</taxon>
    </lineage>
</organism>
<keyword evidence="2" id="KW-1185">Reference proteome</keyword>
<reference evidence="1 2" key="1">
    <citation type="submission" date="2019-10" db="EMBL/GenBank/DDBJ databases">
        <title>Rudanella paleaurantiibacter sp. nov., isolated from sludge.</title>
        <authorList>
            <person name="Xu S.Q."/>
        </authorList>
    </citation>
    <scope>NUCLEOTIDE SEQUENCE [LARGE SCALE GENOMIC DNA]</scope>
    <source>
        <strain evidence="1 2">HX-22-17</strain>
    </source>
</reference>
<evidence type="ECO:0000313" key="1">
    <source>
        <dbReference type="EMBL" id="KAB7728136.1"/>
    </source>
</evidence>
<name>A0A7J5TXI6_9BACT</name>
<evidence type="ECO:0000313" key="2">
    <source>
        <dbReference type="Proteomes" id="UP000488299"/>
    </source>
</evidence>
<sequence>MKTEHERFEDAFERIRRYYDRGQPLPPDLADRVMYWKAARSYFLGDDPTIRTDSDVVDRLCDDFEELSEGSAWRHVRDCKRYFASMETVNVEFEKVLLKARISKLEQTTSKDSIRAACHTNLIKLGGFDQPQHSEGGSKTVILNIAFNPALVGAKPVPNLLQTVEKFIGEKARRELMIEDTDFEMLPDDGRQPA</sequence>
<gene>
    <name evidence="1" type="ORF">F5984_20540</name>
</gene>
<dbReference type="EMBL" id="WELI01000009">
    <property type="protein sequence ID" value="KAB7728136.1"/>
    <property type="molecule type" value="Genomic_DNA"/>
</dbReference>